<protein>
    <recommendedName>
        <fullName evidence="3">Conserved oligomeric Golgi complex subunit 1</fullName>
    </recommendedName>
</protein>
<evidence type="ECO:0000256" key="5">
    <source>
        <dbReference type="ARBA" id="ARBA00022927"/>
    </source>
</evidence>
<keyword evidence="10" id="KW-1185">Reference proteome</keyword>
<evidence type="ECO:0000256" key="4">
    <source>
        <dbReference type="ARBA" id="ARBA00022448"/>
    </source>
</evidence>
<dbReference type="GO" id="GO:0015031">
    <property type="term" value="P:protein transport"/>
    <property type="evidence" value="ECO:0007669"/>
    <property type="project" value="UniProtKB-KW"/>
</dbReference>
<keyword evidence="4" id="KW-0813">Transport</keyword>
<evidence type="ECO:0000313" key="10">
    <source>
        <dbReference type="Proteomes" id="UP000007264"/>
    </source>
</evidence>
<feature type="region of interest" description="Disordered" evidence="8">
    <location>
        <begin position="1"/>
        <end position="20"/>
    </location>
</feature>
<dbReference type="RefSeq" id="XP_005650855.1">
    <property type="nucleotide sequence ID" value="XM_005650798.1"/>
</dbReference>
<dbReference type="KEGG" id="csl:COCSUDRAFT_58850"/>
<dbReference type="eggNOG" id="KOG2033">
    <property type="taxonomic scope" value="Eukaryota"/>
</dbReference>
<accession>I0Z6P2</accession>
<evidence type="ECO:0000256" key="1">
    <source>
        <dbReference type="ARBA" id="ARBA00004395"/>
    </source>
</evidence>
<name>I0Z6P2_COCSC</name>
<keyword evidence="6" id="KW-0333">Golgi apparatus</keyword>
<keyword evidence="7" id="KW-0472">Membrane</keyword>
<dbReference type="AlphaFoldDB" id="I0Z6P2"/>
<dbReference type="STRING" id="574566.I0Z6P2"/>
<comment type="similarity">
    <text evidence="2">Belongs to the COG1 family.</text>
</comment>
<dbReference type="GO" id="GO:0000139">
    <property type="term" value="C:Golgi membrane"/>
    <property type="evidence" value="ECO:0007669"/>
    <property type="project" value="UniProtKB-SubCell"/>
</dbReference>
<evidence type="ECO:0000256" key="8">
    <source>
        <dbReference type="SAM" id="MobiDB-lite"/>
    </source>
</evidence>
<feature type="compositionally biased region" description="Polar residues" evidence="8">
    <location>
        <begin position="542"/>
        <end position="557"/>
    </location>
</feature>
<evidence type="ECO:0000256" key="2">
    <source>
        <dbReference type="ARBA" id="ARBA00006653"/>
    </source>
</evidence>
<evidence type="ECO:0000256" key="6">
    <source>
        <dbReference type="ARBA" id="ARBA00023034"/>
    </source>
</evidence>
<evidence type="ECO:0000313" key="9">
    <source>
        <dbReference type="EMBL" id="EIE26311.1"/>
    </source>
</evidence>
<evidence type="ECO:0000256" key="7">
    <source>
        <dbReference type="ARBA" id="ARBA00023136"/>
    </source>
</evidence>
<dbReference type="InterPro" id="IPR033370">
    <property type="entry name" value="COG1"/>
</dbReference>
<dbReference type="EMBL" id="AGSI01000002">
    <property type="protein sequence ID" value="EIE26311.1"/>
    <property type="molecule type" value="Genomic_DNA"/>
</dbReference>
<comment type="caution">
    <text evidence="9">The sequence shown here is derived from an EMBL/GenBank/DDBJ whole genome shotgun (WGS) entry which is preliminary data.</text>
</comment>
<dbReference type="OrthoDB" id="46189at2759"/>
<dbReference type="PANTHER" id="PTHR31658:SF0">
    <property type="entry name" value="CONSERVED OLIGOMERIC GOLGI COMPLEX SUBUNIT 1"/>
    <property type="match status" value="1"/>
</dbReference>
<dbReference type="GO" id="GO:0006891">
    <property type="term" value="P:intra-Golgi vesicle-mediated transport"/>
    <property type="evidence" value="ECO:0007669"/>
    <property type="project" value="InterPro"/>
</dbReference>
<feature type="region of interest" description="Disordered" evidence="8">
    <location>
        <begin position="498"/>
        <end position="557"/>
    </location>
</feature>
<keyword evidence="5" id="KW-0653">Protein transport</keyword>
<dbReference type="Proteomes" id="UP000007264">
    <property type="component" value="Unassembled WGS sequence"/>
</dbReference>
<sequence length="1127" mass="118081">MVSAYRTSSSNGGGGRGMGISEAQHNAEALFESQTVVETKTKVDIEDKKKQLRLLVGNSYRDLISSADTILDMTTCCNGVVTNLKEIQVAFLGGLAEFKADVSHGEQNEKQTSASSEERLALYSLGGRVKYLVDTPEIIWGCLDAREFLAAARRLLRASHVHSTLMAGPQRSLVDRRFPLIAHLWPNARKFREQILELASQWLRSEAVLPPAEVATTLAAVAFLQDLDTTQVLESFLDARRAWVISALERALEKGPLSVQELSHNLAKVSAQVQETICTVGEVFLSKVSGLERQPLLPQAAANDGLAGAALLFGPVPSGQTGQSDAKAWQARSSEMAARLTALPAADAAAACSRWLERAAADARPALGRLLQGCTAAAALSSTEQTLHAAIAAWRHEAPAEDPIPDVLSPTSRTPHSARSDAFSPFAAVQLDGGANSGTMPDTWEAVCEWVLGQRMDLWDAVFEPRAKELIEESFHGIIAAMEAPLSSSLDAAKQAHAAPAGAFQAPSWPEDAPSFAPSTPTRSAPRKRLRMDRANDEADQSAAQTSQGSGADTAASQNWRLHVRELQTVMDGGLRDALSGALLLLKKPAKEKQRSGWEQWSSRASGAGRAARAPTGRAAILEPHIQQACAAASTAVASALDGRLGALPPAADGGAGAAVVEQALLLGRLSASFGAHSTFLPVVLGPPENWRGALSDSASAKQGALQQRAATSSVATAAQHLESLQLEFGSVALKAHSIWAKWAASALGRQLATGMEHDPALTSHTPLRNWADTVVKHEDELGGPAEEMRFPLPAAPSPVAQAALLAACREVARAGGHAVSEPALALLAWELGNAVLAAFRDVLRLGNSLDRAITEKGVLQLLFDLRFLRNSLAGGRPAAADAGPAANARLARSGGSSTAALSQRKRAFSDIESALQERLDPIDWATYEPYLWANEATLRPRTAVLFGPITRLARADGSVPSGAAPGIGRGAPAGEANVMAAAPQAPRFAYLPISTPSLGGAAGARRPGAFPSGTPTFSGMEKHLGDYSFSGLSTRGEEGSLAEQAAQSAAASTFEALQSKITSQSQRLGVFGSMLGDKAAEVTAMAQQSFGDISLPSALTSALGTSGTDRSAAGSLLSAAAAAYVM</sequence>
<gene>
    <name evidence="9" type="ORF">COCSUDRAFT_58850</name>
</gene>
<proteinExistence type="inferred from homology"/>
<comment type="subcellular location">
    <subcellularLocation>
        <location evidence="1">Golgi apparatus membrane</location>
        <topology evidence="1">Peripheral membrane protein</topology>
    </subcellularLocation>
</comment>
<dbReference type="GeneID" id="17044321"/>
<dbReference type="GO" id="GO:0017119">
    <property type="term" value="C:Golgi transport complex"/>
    <property type="evidence" value="ECO:0007669"/>
    <property type="project" value="InterPro"/>
</dbReference>
<dbReference type="Pfam" id="PF08700">
    <property type="entry name" value="VPS51_Exo84_N"/>
    <property type="match status" value="1"/>
</dbReference>
<reference evidence="9 10" key="1">
    <citation type="journal article" date="2012" name="Genome Biol.">
        <title>The genome of the polar eukaryotic microalga coccomyxa subellipsoidea reveals traits of cold adaptation.</title>
        <authorList>
            <person name="Blanc G."/>
            <person name="Agarkova I."/>
            <person name="Grimwood J."/>
            <person name="Kuo A."/>
            <person name="Brueggeman A."/>
            <person name="Dunigan D."/>
            <person name="Gurnon J."/>
            <person name="Ladunga I."/>
            <person name="Lindquist E."/>
            <person name="Lucas S."/>
            <person name="Pangilinan J."/>
            <person name="Proschold T."/>
            <person name="Salamov A."/>
            <person name="Schmutz J."/>
            <person name="Weeks D."/>
            <person name="Yamada T."/>
            <person name="Claverie J.M."/>
            <person name="Grigoriev I."/>
            <person name="Van Etten J."/>
            <person name="Lomsadze A."/>
            <person name="Borodovsky M."/>
        </authorList>
    </citation>
    <scope>NUCLEOTIDE SEQUENCE [LARGE SCALE GENOMIC DNA]</scope>
    <source>
        <strain evidence="9 10">C-169</strain>
    </source>
</reference>
<dbReference type="PANTHER" id="PTHR31658">
    <property type="entry name" value="CONSERVED OLIGOMERIC GOLGI COMPLEX SUBUNIT 1"/>
    <property type="match status" value="1"/>
</dbReference>
<evidence type="ECO:0000256" key="3">
    <source>
        <dbReference type="ARBA" id="ARBA00020978"/>
    </source>
</evidence>
<organism evidence="9 10">
    <name type="scientific">Coccomyxa subellipsoidea (strain C-169)</name>
    <name type="common">Green microalga</name>
    <dbReference type="NCBI Taxonomy" id="574566"/>
    <lineage>
        <taxon>Eukaryota</taxon>
        <taxon>Viridiplantae</taxon>
        <taxon>Chlorophyta</taxon>
        <taxon>core chlorophytes</taxon>
        <taxon>Trebouxiophyceae</taxon>
        <taxon>Trebouxiophyceae incertae sedis</taxon>
        <taxon>Coccomyxaceae</taxon>
        <taxon>Coccomyxa</taxon>
        <taxon>Coccomyxa subellipsoidea</taxon>
    </lineage>
</organism>